<accession>A0ACC8XF33</accession>
<evidence type="ECO:0000313" key="2">
    <source>
        <dbReference type="Proteomes" id="UP000188605"/>
    </source>
</evidence>
<proteinExistence type="predicted"/>
<organism evidence="1 2">
    <name type="scientific">Candidatus Epulonipiscium fishelsonii</name>
    <dbReference type="NCBI Taxonomy" id="77094"/>
    <lineage>
        <taxon>Bacteria</taxon>
        <taxon>Bacillati</taxon>
        <taxon>Bacillota</taxon>
        <taxon>Clostridia</taxon>
        <taxon>Lachnospirales</taxon>
        <taxon>Lachnospiraceae</taxon>
        <taxon>Candidatus Epulonipiscium</taxon>
    </lineage>
</organism>
<dbReference type="Proteomes" id="UP000188605">
    <property type="component" value="Unassembled WGS sequence"/>
</dbReference>
<evidence type="ECO:0000313" key="1">
    <source>
        <dbReference type="EMBL" id="ONI41749.1"/>
    </source>
</evidence>
<protein>
    <submittedName>
        <fullName evidence="1">Uncharacterized protein</fullName>
    </submittedName>
</protein>
<comment type="caution">
    <text evidence="1">The sequence shown here is derived from an EMBL/GenBank/DDBJ whole genome shotgun (WGS) entry which is preliminary data.</text>
</comment>
<name>A0ACC8XF33_9FIRM</name>
<reference evidence="1" key="1">
    <citation type="submission" date="2016-08" db="EMBL/GenBank/DDBJ databases">
        <authorList>
            <person name="Ngugi D.K."/>
            <person name="Miyake S."/>
            <person name="Stingl U."/>
        </authorList>
    </citation>
    <scope>NUCLEOTIDE SEQUENCE</scope>
    <source>
        <strain evidence="1">SCG-B11WGA-EpuloA1</strain>
    </source>
</reference>
<dbReference type="EMBL" id="LJDB01000029">
    <property type="protein sequence ID" value="ONI41749.1"/>
    <property type="molecule type" value="Genomic_DNA"/>
</dbReference>
<sequence length="735" mass="83866">MKRVGIITLFNNTFNHGALLQTYALQKTVAKLGFECEVIRFDYKTKQAEIANKSYSNAKQMQAFAETIPHSSKIYNASNIYECNELYDIFICGSDQIWGDNIGMSSSALPHMALSFANSDKLKIGYAVSMDGAYTTDNIKNILKEPIKKLDYISTREKSAIPFISDLSNKSVVNVLDPTLLLLKKDWDTLKIETNVAPYIFCYMFGLPSNLKKCINELSQKTNYEIKYLSDYSDPIEFITLIANAEYVVTNSFHGTIFSIIYNKQFISFYIDNIQSDYSKNVRIKDLLKMFDICDRYIDIDTPIENCLTIIDNKIDYSKVNNILELEREKSLAFLKKSLNAEKISKFDIVPRSECYNCSTCKVVCPLSCIEIVKDELGFGFPKINHDVCNKCMLCKKVCPAINSKSKNLEQSFVYSATHIDKDERLKSASGGTFFAIAQYVISNGGIVFGAIYDKDFKVKHIGVNNLVDLELLRSSKYVQSDIENTYKEAKQYLDNNTIVLYSGTPCQIAGLKNYLQKDYDNLYTIDLVCHGEPSPNLLVKYIDFYTQKYGKIIHLNMRNTELGYTNAYKLTFENNKSILLYGKDDFFCRLCFIFCKNRCYSCGFKSDNSFADITLGDLWGARNYPDIVEDGRGINLVIDRTSKGSILLENAQINLKSAENYNTDKYNASLNTSISHSKVDAYLRSIFKDSSIEQLFYELQMLISEMNYETQYETSIMVAQLSKEYEALITGKKK</sequence>
<keyword evidence="2" id="KW-1185">Reference proteome</keyword>
<gene>
    <name evidence="1" type="ORF">AN396_03190</name>
</gene>